<keyword evidence="1" id="KW-0695">RNA-directed DNA polymerase</keyword>
<keyword evidence="1" id="KW-0808">Transferase</keyword>
<evidence type="ECO:0000313" key="1">
    <source>
        <dbReference type="EMBL" id="SPR08750.1"/>
    </source>
</evidence>
<accession>A0A2U3R6E6</accession>
<gene>
    <name evidence="1" type="ORF">UT76HP_01399</name>
</gene>
<dbReference type="EMBL" id="LS398552">
    <property type="protein sequence ID" value="SPR08750.1"/>
    <property type="molecule type" value="Genomic_DNA"/>
</dbReference>
<proteinExistence type="predicted"/>
<name>A0A2U3R6E6_ORITS</name>
<protein>
    <submittedName>
        <fullName evidence="1">Reverse transcriptase</fullName>
    </submittedName>
</protein>
<dbReference type="AlphaFoldDB" id="A0A2U3R6E6"/>
<evidence type="ECO:0000313" key="2">
    <source>
        <dbReference type="Proteomes" id="UP000244943"/>
    </source>
</evidence>
<sequence length="48" mass="5693">MKTEKNAPHESLSLLSWFLMTREFDETLKLEKQMMVINFTAIVIYNEA</sequence>
<dbReference type="GO" id="GO:0003964">
    <property type="term" value="F:RNA-directed DNA polymerase activity"/>
    <property type="evidence" value="ECO:0007669"/>
    <property type="project" value="UniProtKB-KW"/>
</dbReference>
<reference evidence="2" key="1">
    <citation type="submission" date="2018-03" db="EMBL/GenBank/DDBJ databases">
        <authorList>
            <person name="Batty M. E."/>
            <person name="Batty M E."/>
        </authorList>
    </citation>
    <scope>NUCLEOTIDE SEQUENCE [LARGE SCALE GENOMIC DNA]</scope>
</reference>
<organism evidence="1 2">
    <name type="scientific">Orientia tsutsugamushi</name>
    <name type="common">Rickettsia tsutsugamushi</name>
    <dbReference type="NCBI Taxonomy" id="784"/>
    <lineage>
        <taxon>Bacteria</taxon>
        <taxon>Pseudomonadati</taxon>
        <taxon>Pseudomonadota</taxon>
        <taxon>Alphaproteobacteria</taxon>
        <taxon>Rickettsiales</taxon>
        <taxon>Rickettsiaceae</taxon>
        <taxon>Rickettsieae</taxon>
        <taxon>Orientia</taxon>
    </lineage>
</organism>
<keyword evidence="1" id="KW-0548">Nucleotidyltransferase</keyword>
<dbReference type="Proteomes" id="UP000244943">
    <property type="component" value="Chromosome I"/>
</dbReference>